<dbReference type="InterPro" id="IPR014057">
    <property type="entry name" value="HI1420"/>
</dbReference>
<feature type="compositionally biased region" description="Low complexity" evidence="1">
    <location>
        <begin position="114"/>
        <end position="139"/>
    </location>
</feature>
<dbReference type="SUPFAM" id="SSF47413">
    <property type="entry name" value="lambda repressor-like DNA-binding domains"/>
    <property type="match status" value="1"/>
</dbReference>
<dbReference type="GO" id="GO:0003677">
    <property type="term" value="F:DNA binding"/>
    <property type="evidence" value="ECO:0007669"/>
    <property type="project" value="InterPro"/>
</dbReference>
<dbReference type="PANTHER" id="PTHR40275">
    <property type="entry name" value="SSL7038 PROTEIN"/>
    <property type="match status" value="1"/>
</dbReference>
<protein>
    <submittedName>
        <fullName evidence="2">Putative addiction module antidote protein</fullName>
    </submittedName>
</protein>
<comment type="caution">
    <text evidence="2">The sequence shown here is derived from an EMBL/GenBank/DDBJ whole genome shotgun (WGS) entry which is preliminary data.</text>
</comment>
<dbReference type="InterPro" id="IPR010982">
    <property type="entry name" value="Lambda_DNA-bd_dom_sf"/>
</dbReference>
<accession>A0A4Y8MHB6</accession>
<dbReference type="NCBIfam" id="TIGR02684">
    <property type="entry name" value="dnstrm_HI1420"/>
    <property type="match status" value="1"/>
</dbReference>
<reference evidence="2 3" key="1">
    <citation type="submission" date="2019-03" db="EMBL/GenBank/DDBJ databases">
        <title>Complete Genome Sequence of Paraburkholderia dipogonis ICMP 19430T, a Nitrogen-fixing Symbiont of the South African Invasive Legume Dipogon lignosus in New Zealand.</title>
        <authorList>
            <person name="De Meyer S.E."/>
        </authorList>
    </citation>
    <scope>NUCLEOTIDE SEQUENCE [LARGE SCALE GENOMIC DNA]</scope>
    <source>
        <strain evidence="2 3">ICMP 19430</strain>
    </source>
</reference>
<dbReference type="EMBL" id="SNVI01000008">
    <property type="protein sequence ID" value="TFE36783.1"/>
    <property type="molecule type" value="Genomic_DNA"/>
</dbReference>
<proteinExistence type="predicted"/>
<organism evidence="2 3">
    <name type="scientific">Paraburkholderia dipogonis</name>
    <dbReference type="NCBI Taxonomy" id="1211383"/>
    <lineage>
        <taxon>Bacteria</taxon>
        <taxon>Pseudomonadati</taxon>
        <taxon>Pseudomonadota</taxon>
        <taxon>Betaproteobacteria</taxon>
        <taxon>Burkholderiales</taxon>
        <taxon>Burkholderiaceae</taxon>
        <taxon>Paraburkholderia</taxon>
    </lineage>
</organism>
<dbReference type="AlphaFoldDB" id="A0A4Y8MHB6"/>
<evidence type="ECO:0000313" key="3">
    <source>
        <dbReference type="Proteomes" id="UP000297385"/>
    </source>
</evidence>
<evidence type="ECO:0000313" key="2">
    <source>
        <dbReference type="EMBL" id="TFE36783.1"/>
    </source>
</evidence>
<sequence length="153" mass="16077">MKVSELMEFDASKYLKDEADNRLYLAQAFEGGDPVEIQAALGDVAKARGMTALARESGIAREALYRALSTKGNAEFATIMKVIAAMGLHLTLTKPDEDVKAMVKAKPTAQAVTAKKTAPVAKHGVRAATKARANAAAGKTKGRTRASGAHAHA</sequence>
<name>A0A4Y8MHB6_9BURK</name>
<feature type="region of interest" description="Disordered" evidence="1">
    <location>
        <begin position="114"/>
        <end position="153"/>
    </location>
</feature>
<dbReference type="Proteomes" id="UP000297385">
    <property type="component" value="Unassembled WGS sequence"/>
</dbReference>
<evidence type="ECO:0000256" key="1">
    <source>
        <dbReference type="SAM" id="MobiDB-lite"/>
    </source>
</evidence>
<dbReference type="PANTHER" id="PTHR40275:SF1">
    <property type="entry name" value="SSL7038 PROTEIN"/>
    <property type="match status" value="1"/>
</dbReference>
<dbReference type="Pfam" id="PF21716">
    <property type="entry name" value="dnstrm_HI1420"/>
    <property type="match status" value="1"/>
</dbReference>
<gene>
    <name evidence="2" type="ORF">E2553_44865</name>
</gene>